<organism evidence="2">
    <name type="scientific">Anguilla anguilla</name>
    <name type="common">European freshwater eel</name>
    <name type="synonym">Muraena anguilla</name>
    <dbReference type="NCBI Taxonomy" id="7936"/>
    <lineage>
        <taxon>Eukaryota</taxon>
        <taxon>Metazoa</taxon>
        <taxon>Chordata</taxon>
        <taxon>Craniata</taxon>
        <taxon>Vertebrata</taxon>
        <taxon>Euteleostomi</taxon>
        <taxon>Actinopterygii</taxon>
        <taxon>Neopterygii</taxon>
        <taxon>Teleostei</taxon>
        <taxon>Anguilliformes</taxon>
        <taxon>Anguillidae</taxon>
        <taxon>Anguilla</taxon>
    </lineage>
</organism>
<feature type="region of interest" description="Disordered" evidence="1">
    <location>
        <begin position="1"/>
        <end position="32"/>
    </location>
</feature>
<evidence type="ECO:0000256" key="1">
    <source>
        <dbReference type="SAM" id="MobiDB-lite"/>
    </source>
</evidence>
<evidence type="ECO:0000313" key="2">
    <source>
        <dbReference type="EMBL" id="JAH46732.1"/>
    </source>
</evidence>
<accession>A0A0E9SZS0</accession>
<reference evidence="2" key="1">
    <citation type="submission" date="2014-11" db="EMBL/GenBank/DDBJ databases">
        <authorList>
            <person name="Amaro Gonzalez C."/>
        </authorList>
    </citation>
    <scope>NUCLEOTIDE SEQUENCE</scope>
</reference>
<protein>
    <submittedName>
        <fullName evidence="2">Uncharacterized protein</fullName>
    </submittedName>
</protein>
<dbReference type="AlphaFoldDB" id="A0A0E9SZS0"/>
<sequence length="32" mass="3804">MRQNRAAMHRFRSSRSQVSSNLAKFDHFVQNP</sequence>
<proteinExistence type="predicted"/>
<dbReference type="EMBL" id="GBXM01061845">
    <property type="protein sequence ID" value="JAH46732.1"/>
    <property type="molecule type" value="Transcribed_RNA"/>
</dbReference>
<name>A0A0E9SZS0_ANGAN</name>
<reference evidence="2" key="2">
    <citation type="journal article" date="2015" name="Fish Shellfish Immunol.">
        <title>Early steps in the European eel (Anguilla anguilla)-Vibrio vulnificus interaction in the gills: Role of the RtxA13 toxin.</title>
        <authorList>
            <person name="Callol A."/>
            <person name="Pajuelo D."/>
            <person name="Ebbesson L."/>
            <person name="Teles M."/>
            <person name="MacKenzie S."/>
            <person name="Amaro C."/>
        </authorList>
    </citation>
    <scope>NUCLEOTIDE SEQUENCE</scope>
</reference>